<keyword evidence="2" id="KW-1185">Reference proteome</keyword>
<accession>A0A9Q4FLY7</accession>
<protein>
    <submittedName>
        <fullName evidence="1">Uncharacterized protein</fullName>
    </submittedName>
</protein>
<evidence type="ECO:0000313" key="2">
    <source>
        <dbReference type="Proteomes" id="UP001108123"/>
    </source>
</evidence>
<gene>
    <name evidence="1" type="ORF">L0P62_06400</name>
</gene>
<evidence type="ECO:0000313" key="1">
    <source>
        <dbReference type="EMBL" id="MCG4565075.1"/>
    </source>
</evidence>
<proteinExistence type="predicted"/>
<organism evidence="1 2">
    <name type="scientific">Anaerosalibacter bizertensis</name>
    <dbReference type="NCBI Taxonomy" id="932217"/>
    <lineage>
        <taxon>Bacteria</taxon>
        <taxon>Bacillati</taxon>
        <taxon>Bacillota</taxon>
        <taxon>Tissierellia</taxon>
        <taxon>Tissierellales</taxon>
        <taxon>Sporanaerobacteraceae</taxon>
        <taxon>Anaerosalibacter</taxon>
    </lineage>
</organism>
<dbReference type="Proteomes" id="UP001108123">
    <property type="component" value="Unassembled WGS sequence"/>
</dbReference>
<comment type="caution">
    <text evidence="1">The sequence shown here is derived from an EMBL/GenBank/DDBJ whole genome shotgun (WGS) entry which is preliminary data.</text>
</comment>
<sequence length="258" mass="28809">MLFVSIMPSFAATTYNSQVSYAMEPSIVANKTLTREKTSQIESEIATLNNCHIDTSIIKKVNVTEKGNEYILNYKNIDEKVTIKSNDNENVTIIVSDGKKSNTISFTKDGSIILDGYKVQVSQVNETDMNIAKTIWKGKKSLTPYGNLKPSDYNRYLTSGKQNIALGKALNALTITALSSIIGSLHPYLGITVSLAGVAKGVYDVLVAVNPRTEYLGCKYTTYIAGAYDYKYINKFYANRQCTGRYRQELSYEHFIIY</sequence>
<reference evidence="1" key="1">
    <citation type="submission" date="2022-01" db="EMBL/GenBank/DDBJ databases">
        <title>Collection of gut derived symbiotic bacterial strains cultured from healthy donors.</title>
        <authorList>
            <person name="Lin H."/>
            <person name="Kohout C."/>
            <person name="Waligurski E."/>
            <person name="Pamer E.G."/>
        </authorList>
    </citation>
    <scope>NUCLEOTIDE SEQUENCE</scope>
    <source>
        <strain evidence="1">MSK.14.39</strain>
    </source>
</reference>
<dbReference type="RefSeq" id="WP_226808106.1">
    <property type="nucleotide sequence ID" value="NZ_JAJBNW010000028.1"/>
</dbReference>
<dbReference type="EMBL" id="JAKNID010000019">
    <property type="protein sequence ID" value="MCG4565075.1"/>
    <property type="molecule type" value="Genomic_DNA"/>
</dbReference>
<name>A0A9Q4FLY7_9FIRM</name>
<dbReference type="AlphaFoldDB" id="A0A9Q4FLY7"/>